<reference evidence="1" key="1">
    <citation type="submission" date="2025-08" db="UniProtKB">
        <authorList>
            <consortium name="Ensembl"/>
        </authorList>
    </citation>
    <scope>IDENTIFICATION</scope>
</reference>
<dbReference type="Pfam" id="PF15667">
    <property type="entry name" value="CMIP6"/>
    <property type="match status" value="1"/>
</dbReference>
<accession>A0A8C4UDB3</accession>
<dbReference type="InterPro" id="IPR031365">
    <property type="entry name" value="CMIP6"/>
</dbReference>
<dbReference type="Ensembl" id="ENSFTIT00000011792.1">
    <property type="protein sequence ID" value="ENSFTIP00000011301.1"/>
    <property type="gene ID" value="ENSFTIG00000007565.1"/>
</dbReference>
<protein>
    <submittedName>
        <fullName evidence="1">Uncharacterized protein</fullName>
    </submittedName>
</protein>
<dbReference type="OrthoDB" id="9971371at2759"/>
<evidence type="ECO:0000313" key="1">
    <source>
        <dbReference type="Ensembl" id="ENSFTIP00000011301.1"/>
    </source>
</evidence>
<organism evidence="1 2">
    <name type="scientific">Falco tinnunculus</name>
    <name type="common">Common kestrel</name>
    <dbReference type="NCBI Taxonomy" id="100819"/>
    <lineage>
        <taxon>Eukaryota</taxon>
        <taxon>Metazoa</taxon>
        <taxon>Chordata</taxon>
        <taxon>Craniata</taxon>
        <taxon>Vertebrata</taxon>
        <taxon>Euteleostomi</taxon>
        <taxon>Archelosauria</taxon>
        <taxon>Archosauria</taxon>
        <taxon>Dinosauria</taxon>
        <taxon>Saurischia</taxon>
        <taxon>Theropoda</taxon>
        <taxon>Coelurosauria</taxon>
        <taxon>Aves</taxon>
        <taxon>Neognathae</taxon>
        <taxon>Neoaves</taxon>
        <taxon>Telluraves</taxon>
        <taxon>Australaves</taxon>
        <taxon>Falconiformes</taxon>
        <taxon>Falconidae</taxon>
        <taxon>Falco</taxon>
    </lineage>
</organism>
<name>A0A8C4UDB3_FALTI</name>
<proteinExistence type="predicted"/>
<sequence>MTSPIGSENHLSKPDVREIAKAYPRIPVRGHKSSGISQTSKVDLTPVNCWREHNTSLTY</sequence>
<dbReference type="AlphaFoldDB" id="A0A8C4UDB3"/>
<evidence type="ECO:0000313" key="2">
    <source>
        <dbReference type="Proteomes" id="UP000694562"/>
    </source>
</evidence>
<keyword evidence="2" id="KW-1185">Reference proteome</keyword>
<dbReference type="Proteomes" id="UP000694562">
    <property type="component" value="Unplaced"/>
</dbReference>
<reference evidence="1" key="2">
    <citation type="submission" date="2025-09" db="UniProtKB">
        <authorList>
            <consortium name="Ensembl"/>
        </authorList>
    </citation>
    <scope>IDENTIFICATION</scope>
</reference>